<dbReference type="GO" id="GO:0005975">
    <property type="term" value="P:carbohydrate metabolic process"/>
    <property type="evidence" value="ECO:0007669"/>
    <property type="project" value="InterPro"/>
</dbReference>
<dbReference type="Gene3D" id="3.30.565.50">
    <property type="match status" value="1"/>
</dbReference>
<dbReference type="PATRIC" id="fig|423211.3.peg.1446"/>
<dbReference type="InterPro" id="IPR040802">
    <property type="entry name" value="PgdA_N"/>
</dbReference>
<dbReference type="GO" id="GO:0046872">
    <property type="term" value="F:metal ion binding"/>
    <property type="evidence" value="ECO:0007669"/>
    <property type="project" value="UniProtKB-KW"/>
</dbReference>
<dbReference type="Proteomes" id="UP000002359">
    <property type="component" value="Chromosome"/>
</dbReference>
<dbReference type="GO" id="GO:0016810">
    <property type="term" value="F:hydrolase activity, acting on carbon-nitrogen (but not peptide) bonds"/>
    <property type="evidence" value="ECO:0007669"/>
    <property type="project" value="InterPro"/>
</dbReference>
<feature type="transmembrane region" description="Helical" evidence="3">
    <location>
        <begin position="12"/>
        <end position="33"/>
    </location>
</feature>
<dbReference type="PANTHER" id="PTHR10587:SF133">
    <property type="entry name" value="CHITIN DEACETYLASE 1-RELATED"/>
    <property type="match status" value="1"/>
</dbReference>
<dbReference type="InterPro" id="IPR011330">
    <property type="entry name" value="Glyco_hydro/deAcase_b/a-brl"/>
</dbReference>
<dbReference type="Gene3D" id="3.90.640.30">
    <property type="match status" value="1"/>
</dbReference>
<dbReference type="AlphaFoldDB" id="D5AJA8"/>
<dbReference type="PANTHER" id="PTHR10587">
    <property type="entry name" value="GLYCOSYL TRANSFERASE-RELATED"/>
    <property type="match status" value="1"/>
</dbReference>
<dbReference type="EMBL" id="CP000837">
    <property type="protein sequence ID" value="ADE31923.1"/>
    <property type="molecule type" value="Genomic_DNA"/>
</dbReference>
<evidence type="ECO:0000256" key="3">
    <source>
        <dbReference type="SAM" id="Phobius"/>
    </source>
</evidence>
<dbReference type="SUPFAM" id="SSF88713">
    <property type="entry name" value="Glycoside hydrolase/deacetylase"/>
    <property type="match status" value="1"/>
</dbReference>
<dbReference type="InterPro" id="IPR002509">
    <property type="entry name" value="NODB_dom"/>
</dbReference>
<dbReference type="InterPro" id="IPR050248">
    <property type="entry name" value="Polysacc_deacetylase_ArnD"/>
</dbReference>
<dbReference type="HOGENOM" id="CLU_037608_1_1_9"/>
<evidence type="ECO:0000313" key="6">
    <source>
        <dbReference type="Proteomes" id="UP000002359"/>
    </source>
</evidence>
<accession>D5AJA8</accession>
<reference evidence="5 6" key="1">
    <citation type="journal article" date="2009" name="J. Infect. Dis.">
        <title>Clinical, experimental, and genomic differences between intermediately pathogenic, highly pathogenic, and epidemic Streptococcus suis.</title>
        <authorList>
            <person name="Ye C."/>
            <person name="Zheng H."/>
            <person name="Zhang J."/>
            <person name="Jing H."/>
            <person name="Wang L."/>
            <person name="Xiong Y."/>
            <person name="Wang W."/>
            <person name="Zhou Z."/>
            <person name="Sun Q."/>
            <person name="Luo X."/>
            <person name="Du H."/>
            <person name="Gottschalk M."/>
            <person name="Xu J."/>
        </authorList>
    </citation>
    <scope>NUCLEOTIDE SEQUENCE [LARGE SCALE GENOMIC DNA]</scope>
    <source>
        <strain evidence="5 6">GZ1</strain>
    </source>
</reference>
<gene>
    <name evidence="5" type="ordered locus">SSGZ1_1467</name>
</gene>
<organism evidence="5 6">
    <name type="scientific">Streptococcus suis (strain GZ1)</name>
    <dbReference type="NCBI Taxonomy" id="423211"/>
    <lineage>
        <taxon>Bacteria</taxon>
        <taxon>Bacillati</taxon>
        <taxon>Bacillota</taxon>
        <taxon>Bacilli</taxon>
        <taxon>Lactobacillales</taxon>
        <taxon>Streptococcaceae</taxon>
        <taxon>Streptococcus</taxon>
    </lineage>
</organism>
<dbReference type="PROSITE" id="PS51677">
    <property type="entry name" value="NODB"/>
    <property type="match status" value="1"/>
</dbReference>
<evidence type="ECO:0000313" key="5">
    <source>
        <dbReference type="EMBL" id="ADE31923.1"/>
    </source>
</evidence>
<keyword evidence="3" id="KW-0472">Membrane</keyword>
<keyword evidence="1" id="KW-0479">Metal-binding</keyword>
<name>D5AJA8_STRGZ</name>
<proteinExistence type="predicted"/>
<dbReference type="Gene3D" id="3.20.20.370">
    <property type="entry name" value="Glycoside hydrolase/deacetylase"/>
    <property type="match status" value="1"/>
</dbReference>
<protein>
    <submittedName>
        <fullName evidence="5">Polysaccharide deacetylase</fullName>
    </submittedName>
</protein>
<sequence>MNGRLEMKKVSFWLGINIALLGIMVSLAVWLFAGLQERQVSQFIEEKQQTILAKGKGKIQEGNIDTTHVVAALPTDDAGHVLGPVESRMISYVQRRFGHKKPAGKIQKLVFVSSIEGKTNFKNVTAREIQAEHYKVDNLQIKKQDKLPSERVLLTQDNELFTLEDLLPNLSSAASIIVDHLREALLAQGMKETDVEAIVKKFETLDLNAISFSYGDSQLTLQLPDGYGINQLVLPISDLYPVVKSDYLVDADKVGYDEYMAAQVVDKKHLRQVALTFDDGPNPNTTPVVLDLLKKYNAKATFFVVGKAVVGNEAILRRMVAEGHVIANHTWNHPNLVTISGEQVQREIQDTQAAITEATGIVPTMVRPPYGSVNQAVVNQMGLPSIYWSVNSKDWKSRNPQAILKEIKEQTCPGSIILMHDIHQSTVDSLESVLQYLTGEGYNMVTVTDLLASPLNPQLIYYSQELSGPAQ</sequence>
<keyword evidence="3" id="KW-1133">Transmembrane helix</keyword>
<evidence type="ECO:0000256" key="2">
    <source>
        <dbReference type="ARBA" id="ARBA00022801"/>
    </source>
</evidence>
<dbReference type="GO" id="GO:0016020">
    <property type="term" value="C:membrane"/>
    <property type="evidence" value="ECO:0007669"/>
    <property type="project" value="TreeGrafter"/>
</dbReference>
<dbReference type="SUPFAM" id="SSF144015">
    <property type="entry name" value="Peptidoglycan deacetylase N-terminal noncatalytic region"/>
    <property type="match status" value="1"/>
</dbReference>
<dbReference type="Pfam" id="PF01522">
    <property type="entry name" value="Polysacc_deac_1"/>
    <property type="match status" value="1"/>
</dbReference>
<dbReference type="Pfam" id="PF18627">
    <property type="entry name" value="PgdA_N"/>
    <property type="match status" value="1"/>
</dbReference>
<feature type="domain" description="NodB homology" evidence="4">
    <location>
        <begin position="271"/>
        <end position="445"/>
    </location>
</feature>
<dbReference type="KEGG" id="ssw:SSGZ1_1467"/>
<keyword evidence="2" id="KW-0378">Hydrolase</keyword>
<evidence type="ECO:0000256" key="1">
    <source>
        <dbReference type="ARBA" id="ARBA00022723"/>
    </source>
</evidence>
<keyword evidence="3" id="KW-0812">Transmembrane</keyword>
<evidence type="ECO:0000259" key="4">
    <source>
        <dbReference type="PROSITE" id="PS51677"/>
    </source>
</evidence>